<organism evidence="3 4">
    <name type="scientific">Haloferula sargassicola</name>
    <dbReference type="NCBI Taxonomy" id="490096"/>
    <lineage>
        <taxon>Bacteria</taxon>
        <taxon>Pseudomonadati</taxon>
        <taxon>Verrucomicrobiota</taxon>
        <taxon>Verrucomicrobiia</taxon>
        <taxon>Verrucomicrobiales</taxon>
        <taxon>Verrucomicrobiaceae</taxon>
        <taxon>Haloferula</taxon>
    </lineage>
</organism>
<sequence length="96" mass="10941">MNRVLSILIRVLIRGYQRFLNPVLHALGGPLSGCRYQPTCSHYFLQAVEIHGPWKGSWLGLSRIFRCHPWGGHGYDPVPPRRGSAREDPETPCRHP</sequence>
<dbReference type="PANTHER" id="PTHR33383:SF1">
    <property type="entry name" value="MEMBRANE PROTEIN INSERTION EFFICIENCY FACTOR-RELATED"/>
    <property type="match status" value="1"/>
</dbReference>
<comment type="similarity">
    <text evidence="1">Belongs to the UPF0161 family.</text>
</comment>
<keyword evidence="1" id="KW-0472">Membrane</keyword>
<evidence type="ECO:0000256" key="1">
    <source>
        <dbReference type="HAMAP-Rule" id="MF_00386"/>
    </source>
</evidence>
<evidence type="ECO:0000313" key="4">
    <source>
        <dbReference type="Proteomes" id="UP001476282"/>
    </source>
</evidence>
<dbReference type="EMBL" id="BAABRI010000009">
    <property type="protein sequence ID" value="GAA5482685.1"/>
    <property type="molecule type" value="Genomic_DNA"/>
</dbReference>
<dbReference type="PANTHER" id="PTHR33383">
    <property type="entry name" value="MEMBRANE PROTEIN INSERTION EFFICIENCY FACTOR-RELATED"/>
    <property type="match status" value="1"/>
</dbReference>
<accession>A0ABP9UM69</accession>
<protein>
    <recommendedName>
        <fullName evidence="1">Putative membrane protein insertion efficiency factor</fullName>
    </recommendedName>
</protein>
<evidence type="ECO:0000313" key="3">
    <source>
        <dbReference type="EMBL" id="GAA5482685.1"/>
    </source>
</evidence>
<dbReference type="Pfam" id="PF01809">
    <property type="entry name" value="YidD"/>
    <property type="match status" value="1"/>
</dbReference>
<comment type="caution">
    <text evidence="3">The sequence shown here is derived from an EMBL/GenBank/DDBJ whole genome shotgun (WGS) entry which is preliminary data.</text>
</comment>
<gene>
    <name evidence="3" type="primary">yidD</name>
    <name evidence="3" type="ORF">Hsar01_01908</name>
</gene>
<evidence type="ECO:0000256" key="2">
    <source>
        <dbReference type="SAM" id="MobiDB-lite"/>
    </source>
</evidence>
<keyword evidence="4" id="KW-1185">Reference proteome</keyword>
<dbReference type="HAMAP" id="MF_00386">
    <property type="entry name" value="UPF0161_YidD"/>
    <property type="match status" value="1"/>
</dbReference>
<dbReference type="Proteomes" id="UP001476282">
    <property type="component" value="Unassembled WGS sequence"/>
</dbReference>
<dbReference type="RefSeq" id="WP_353566820.1">
    <property type="nucleotide sequence ID" value="NZ_BAABRI010000009.1"/>
</dbReference>
<dbReference type="SMART" id="SM01234">
    <property type="entry name" value="Haemolytic"/>
    <property type="match status" value="1"/>
</dbReference>
<feature type="compositionally biased region" description="Basic and acidic residues" evidence="2">
    <location>
        <begin position="84"/>
        <end position="96"/>
    </location>
</feature>
<comment type="subcellular location">
    <subcellularLocation>
        <location evidence="1">Cell membrane</location>
        <topology evidence="1">Peripheral membrane protein</topology>
        <orientation evidence="1">Cytoplasmic side</orientation>
    </subcellularLocation>
</comment>
<feature type="region of interest" description="Disordered" evidence="2">
    <location>
        <begin position="72"/>
        <end position="96"/>
    </location>
</feature>
<reference evidence="3 4" key="1">
    <citation type="submission" date="2024-02" db="EMBL/GenBank/DDBJ databases">
        <title>Haloferula sargassicola NBRC 104335.</title>
        <authorList>
            <person name="Ichikawa N."/>
            <person name="Katano-Makiyama Y."/>
            <person name="Hidaka K."/>
        </authorList>
    </citation>
    <scope>NUCLEOTIDE SEQUENCE [LARGE SCALE GENOMIC DNA]</scope>
    <source>
        <strain evidence="3 4">NBRC 104335</strain>
    </source>
</reference>
<keyword evidence="1" id="KW-1003">Cell membrane</keyword>
<dbReference type="InterPro" id="IPR002696">
    <property type="entry name" value="Membr_insert_effic_factor_YidD"/>
</dbReference>
<dbReference type="NCBIfam" id="TIGR00278">
    <property type="entry name" value="membrane protein insertion efficiency factor YidD"/>
    <property type="match status" value="1"/>
</dbReference>
<comment type="function">
    <text evidence="1">Could be involved in insertion of integral membrane proteins into the membrane.</text>
</comment>
<proteinExistence type="inferred from homology"/>
<name>A0ABP9UM69_9BACT</name>